<dbReference type="EMBL" id="SMMX01000013">
    <property type="protein sequence ID" value="TDA20974.1"/>
    <property type="molecule type" value="Genomic_DNA"/>
</dbReference>
<reference evidence="2 3" key="1">
    <citation type="journal article" date="2016" name="Nat. Microbiol.">
        <title>The Mouse Intestinal Bacterial Collection (miBC) provides host-specific insight into cultured diversity and functional potential of the gut microbiota.</title>
        <authorList>
            <person name="Lagkouvardos I."/>
            <person name="Pukall R."/>
            <person name="Abt B."/>
            <person name="Foesel B.U."/>
            <person name="Meier-Kolthoff J.P."/>
            <person name="Kumar N."/>
            <person name="Bresciani A."/>
            <person name="Martinez I."/>
            <person name="Just S."/>
            <person name="Ziegler C."/>
            <person name="Brugiroux S."/>
            <person name="Garzetti D."/>
            <person name="Wenning M."/>
            <person name="Bui T.P."/>
            <person name="Wang J."/>
            <person name="Hugenholtz F."/>
            <person name="Plugge C.M."/>
            <person name="Peterson D.A."/>
            <person name="Hornef M.W."/>
            <person name="Baines J.F."/>
            <person name="Smidt H."/>
            <person name="Walter J."/>
            <person name="Kristiansen K."/>
            <person name="Nielsen H.B."/>
            <person name="Haller D."/>
            <person name="Overmann J."/>
            <person name="Stecher B."/>
            <person name="Clavel T."/>
        </authorList>
    </citation>
    <scope>NUCLEOTIDE SEQUENCE [LARGE SCALE GENOMIC DNA]</scope>
    <source>
        <strain evidence="2 3">DSM 28560</strain>
    </source>
</reference>
<keyword evidence="3" id="KW-1185">Reference proteome</keyword>
<organism evidence="2 3">
    <name type="scientific">Extibacter muris</name>
    <dbReference type="NCBI Taxonomy" id="1796622"/>
    <lineage>
        <taxon>Bacteria</taxon>
        <taxon>Bacillati</taxon>
        <taxon>Bacillota</taxon>
        <taxon>Clostridia</taxon>
        <taxon>Lachnospirales</taxon>
        <taxon>Lachnospiraceae</taxon>
        <taxon>Extibacter</taxon>
    </lineage>
</organism>
<feature type="domain" description="DUF7033" evidence="1">
    <location>
        <begin position="86"/>
        <end position="174"/>
    </location>
</feature>
<name>A0A4R4FBM3_9FIRM</name>
<comment type="caution">
    <text evidence="2">The sequence shown here is derived from an EMBL/GenBank/DDBJ whole genome shotgun (WGS) entry which is preliminary data.</text>
</comment>
<evidence type="ECO:0000313" key="2">
    <source>
        <dbReference type="EMBL" id="TDA20974.1"/>
    </source>
</evidence>
<proteinExistence type="predicted"/>
<gene>
    <name evidence="2" type="ORF">E1963_14455</name>
</gene>
<protein>
    <recommendedName>
        <fullName evidence="1">DUF7033 domain-containing protein</fullName>
    </recommendedName>
</protein>
<sequence>MNEMKTNIIDYIIKFLLGPQNEELSQYISYGEDKGRVVIKKSVFFMPDNYMSENSLPVFPLKEIKGLPILFGDDTIEKKDNKIILGADIIASAFFMITRYEEYVRTDNRDGHGRYLGKGSILYKAGCLERPLVDEYGNLLRTCLAELGIPVRTVKKGFERIYLTHDVDQIWQWKNLLSAMKTMAKRVVLNKSNKTESIKARLNYKKYDPIYTFPWLLKMDNMVQALTEKCKCIYFIMGCGHSQRDFGYIDKEKDVKDFVNYVENNGATVGIHISYEAGKAPENIKKEKERIEGICNHEITLNRYHYLASRHPLELKHLVRFGITDDFTMGYADVAGFRLGTCRAVKWIDLNEEEITPLTLHPMTVMEVTLDGSEYMGLTEEEAYKKVCRLLDHVFEYNGEAVLLWHNSTVSAASDGYQRRLYEKTLLYLKSRIKN</sequence>
<dbReference type="Gene3D" id="3.20.20.370">
    <property type="entry name" value="Glycoside hydrolase/deacetylase"/>
    <property type="match status" value="1"/>
</dbReference>
<dbReference type="CDD" id="cd10931">
    <property type="entry name" value="CE4_u7"/>
    <property type="match status" value="1"/>
</dbReference>
<accession>A0A4R4FBM3</accession>
<dbReference type="InterPro" id="IPR054297">
    <property type="entry name" value="DUF7033"/>
</dbReference>
<evidence type="ECO:0000313" key="3">
    <source>
        <dbReference type="Proteomes" id="UP000295710"/>
    </source>
</evidence>
<dbReference type="Pfam" id="PF23019">
    <property type="entry name" value="DUF7033"/>
    <property type="match status" value="1"/>
</dbReference>
<evidence type="ECO:0000259" key="1">
    <source>
        <dbReference type="Pfam" id="PF23019"/>
    </source>
</evidence>
<dbReference type="AlphaFoldDB" id="A0A4R4FBM3"/>
<dbReference type="Proteomes" id="UP000295710">
    <property type="component" value="Unassembled WGS sequence"/>
</dbReference>